<dbReference type="EMBL" id="BTRK01000005">
    <property type="protein sequence ID" value="GMR56035.1"/>
    <property type="molecule type" value="Genomic_DNA"/>
</dbReference>
<evidence type="ECO:0000259" key="1">
    <source>
        <dbReference type="Pfam" id="PF23003"/>
    </source>
</evidence>
<feature type="domain" description="Abnormal cell migration protein 18-like fibronectin type I" evidence="1">
    <location>
        <begin position="158"/>
        <end position="218"/>
    </location>
</feature>
<name>A0AAN5D5E9_9BILA</name>
<evidence type="ECO:0000313" key="3">
    <source>
        <dbReference type="Proteomes" id="UP001328107"/>
    </source>
</evidence>
<sequence length="319" mass="34090">EGNFVKKCSSTSDSYSIDVVACLSPSGKEIAIGDKAMDAGIVYSCINDGERGAKISAVPSRLPPIEPKENLKCADKYDNGEKFTEGKFVKRCYASNDYAMAHAEACLSPSGMEIAIGDKLVEGDIVFSCDGDGLGAKLSAVPFPSPSVDDNDNLKCADKYLSGERFKEKSFVKECSSTPYSWAIKIVGCLTHSGKEIALGGKTEEGKLIFSCMHTENGAKIDTDLIAKGCEDGKYKSGQTYLSSNKRFLLKCIDDYGSNDILACMTDAGKEVKVGEELADGVFKYRCIKESEGSVSYKKEPIGGSNALAQKGCGQYAVG</sequence>
<dbReference type="InterPro" id="IPR040282">
    <property type="entry name" value="Mig-18-like"/>
</dbReference>
<accession>A0AAN5D5E9</accession>
<feature type="non-terminal residue" evidence="2">
    <location>
        <position position="319"/>
    </location>
</feature>
<comment type="caution">
    <text evidence="2">The sequence shown here is derived from an EMBL/GenBank/DDBJ whole genome shotgun (WGS) entry which is preliminary data.</text>
</comment>
<dbReference type="Proteomes" id="UP001328107">
    <property type="component" value="Unassembled WGS sequence"/>
</dbReference>
<proteinExistence type="predicted"/>
<keyword evidence="3" id="KW-1185">Reference proteome</keyword>
<dbReference type="AlphaFoldDB" id="A0AAN5D5E9"/>
<feature type="domain" description="Abnormal cell migration protein 18-like fibronectin type I" evidence="1">
    <location>
        <begin position="75"/>
        <end position="130"/>
    </location>
</feature>
<reference evidence="3" key="1">
    <citation type="submission" date="2022-10" db="EMBL/GenBank/DDBJ databases">
        <title>Genome assembly of Pristionchus species.</title>
        <authorList>
            <person name="Yoshida K."/>
            <person name="Sommer R.J."/>
        </authorList>
    </citation>
    <scope>NUCLEOTIDE SEQUENCE [LARGE SCALE GENOMIC DNA]</scope>
    <source>
        <strain evidence="3">RS5460</strain>
    </source>
</reference>
<dbReference type="PANTHER" id="PTHR35572:SF6">
    <property type="entry name" value="IG-LIKE DOMAIN-CONTAINING PROTEIN"/>
    <property type="match status" value="1"/>
</dbReference>
<evidence type="ECO:0000313" key="2">
    <source>
        <dbReference type="EMBL" id="GMR56035.1"/>
    </source>
</evidence>
<gene>
    <name evidence="2" type="ORF">PMAYCL1PPCAC_26230</name>
</gene>
<dbReference type="PANTHER" id="PTHR35572">
    <property type="entry name" value="PROTEIN CBG04538-RELATED"/>
    <property type="match status" value="1"/>
</dbReference>
<feature type="domain" description="Abnormal cell migration protein 18-like fibronectin type I" evidence="1">
    <location>
        <begin position="1"/>
        <end position="50"/>
    </location>
</feature>
<dbReference type="Pfam" id="PF23003">
    <property type="entry name" value="Fn1_2"/>
    <property type="match status" value="4"/>
</dbReference>
<protein>
    <recommendedName>
        <fullName evidence="1">Abnormal cell migration protein 18-like fibronectin type I domain-containing protein</fullName>
    </recommendedName>
</protein>
<dbReference type="InterPro" id="IPR055119">
    <property type="entry name" value="Mig18_Fn1"/>
</dbReference>
<feature type="domain" description="Abnormal cell migration protein 18-like fibronectin type I" evidence="1">
    <location>
        <begin position="233"/>
        <end position="294"/>
    </location>
</feature>
<organism evidence="2 3">
    <name type="scientific">Pristionchus mayeri</name>
    <dbReference type="NCBI Taxonomy" id="1317129"/>
    <lineage>
        <taxon>Eukaryota</taxon>
        <taxon>Metazoa</taxon>
        <taxon>Ecdysozoa</taxon>
        <taxon>Nematoda</taxon>
        <taxon>Chromadorea</taxon>
        <taxon>Rhabditida</taxon>
        <taxon>Rhabditina</taxon>
        <taxon>Diplogasteromorpha</taxon>
        <taxon>Diplogasteroidea</taxon>
        <taxon>Neodiplogasteridae</taxon>
        <taxon>Pristionchus</taxon>
    </lineage>
</organism>
<feature type="non-terminal residue" evidence="2">
    <location>
        <position position="1"/>
    </location>
</feature>